<dbReference type="AlphaFoldDB" id="A0A8E6B817"/>
<reference evidence="2" key="1">
    <citation type="submission" date="2021-05" db="EMBL/GenBank/DDBJ databases">
        <title>Complete genome sequence of the cellulolytic planctomycete Telmatocola sphagniphila SP2T and characterization of the first cellulase from planctomycetes.</title>
        <authorList>
            <person name="Rakitin A.L."/>
            <person name="Beletsky A.V."/>
            <person name="Naumoff D.G."/>
            <person name="Kulichevskaya I.S."/>
            <person name="Mardanov A.V."/>
            <person name="Ravin N.V."/>
            <person name="Dedysh S.N."/>
        </authorList>
    </citation>
    <scope>NUCLEOTIDE SEQUENCE</scope>
    <source>
        <strain evidence="2">SP2T</strain>
    </source>
</reference>
<dbReference type="EMBL" id="CP074694">
    <property type="protein sequence ID" value="QVL33062.1"/>
    <property type="molecule type" value="Genomic_DNA"/>
</dbReference>
<proteinExistence type="predicted"/>
<evidence type="ECO:0000313" key="3">
    <source>
        <dbReference type="Proteomes" id="UP000676194"/>
    </source>
</evidence>
<dbReference type="KEGG" id="tsph:KIH39_03860"/>
<evidence type="ECO:0000256" key="1">
    <source>
        <dbReference type="SAM" id="Coils"/>
    </source>
</evidence>
<feature type="coiled-coil region" evidence="1">
    <location>
        <begin position="68"/>
        <end position="171"/>
    </location>
</feature>
<keyword evidence="1" id="KW-0175">Coiled coil</keyword>
<evidence type="ECO:0008006" key="4">
    <source>
        <dbReference type="Google" id="ProtNLM"/>
    </source>
</evidence>
<dbReference type="RefSeq" id="WP_213497952.1">
    <property type="nucleotide sequence ID" value="NZ_CP074694.1"/>
</dbReference>
<name>A0A8E6B817_9BACT</name>
<evidence type="ECO:0000313" key="2">
    <source>
        <dbReference type="EMBL" id="QVL33062.1"/>
    </source>
</evidence>
<accession>A0A8E6B817</accession>
<gene>
    <name evidence="2" type="ORF">KIH39_03860</name>
</gene>
<protein>
    <recommendedName>
        <fullName evidence="4">C4-type zinc ribbon domain-containing protein</fullName>
    </recommendedName>
</protein>
<dbReference type="Proteomes" id="UP000676194">
    <property type="component" value="Chromosome"/>
</dbReference>
<organism evidence="2 3">
    <name type="scientific">Telmatocola sphagniphila</name>
    <dbReference type="NCBI Taxonomy" id="1123043"/>
    <lineage>
        <taxon>Bacteria</taxon>
        <taxon>Pseudomonadati</taxon>
        <taxon>Planctomycetota</taxon>
        <taxon>Planctomycetia</taxon>
        <taxon>Gemmatales</taxon>
        <taxon>Gemmataceae</taxon>
    </lineage>
</organism>
<dbReference type="Gene3D" id="1.10.287.1490">
    <property type="match status" value="1"/>
</dbReference>
<keyword evidence="3" id="KW-1185">Reference proteome</keyword>
<sequence length="233" mass="26402">MATELGTLLAEIHRLRIFIRDLQAEIERGPRVLKAHQTKLQKQEAGLKLAHDELKKLQVTFKEKELSTKTAYQQLARYETQLNEASEQKQMDALSHQIAHTKQTIATTEEESILLISEIEERQAKIPELDAALKKAQADFITYQAEGKDRLARLQADLKKSTGELTVEEKKLDPLIRPLYDRLVKAFSAECVVPLENSACSFCHTSVTQQFIHDITAGKFTVCPNCGRGLYIK</sequence>